<keyword evidence="1" id="KW-0812">Transmembrane</keyword>
<dbReference type="PIRSF" id="PIRSF031501">
    <property type="entry name" value="QueT"/>
    <property type="match status" value="1"/>
</dbReference>
<reference evidence="2 3" key="1">
    <citation type="submission" date="2020-07" db="EMBL/GenBank/DDBJ databases">
        <title>Facklamia lactis sp. nov., isolated from raw milk.</title>
        <authorList>
            <person name="Doll E.V."/>
            <person name="Huptas C."/>
            <person name="Staib L."/>
            <person name="Wenning M."/>
            <person name="Scherer S."/>
        </authorList>
    </citation>
    <scope>NUCLEOTIDE SEQUENCE [LARGE SCALE GENOMIC DNA]</scope>
    <source>
        <strain evidence="2 3">DSM 111018</strain>
    </source>
</reference>
<keyword evidence="3" id="KW-1185">Reference proteome</keyword>
<feature type="transmembrane region" description="Helical" evidence="1">
    <location>
        <begin position="114"/>
        <end position="139"/>
    </location>
</feature>
<dbReference type="InterPro" id="IPR010387">
    <property type="entry name" value="QueT"/>
</dbReference>
<comment type="caution">
    <text evidence="2">The sequence shown here is derived from an EMBL/GenBank/DDBJ whole genome shotgun (WGS) entry which is preliminary data.</text>
</comment>
<dbReference type="RefSeq" id="WP_197116099.1">
    <property type="nucleotide sequence ID" value="NZ_JACBXQ010000006.1"/>
</dbReference>
<protein>
    <submittedName>
        <fullName evidence="2">QueT transporter family protein</fullName>
    </submittedName>
</protein>
<evidence type="ECO:0000256" key="1">
    <source>
        <dbReference type="SAM" id="Phobius"/>
    </source>
</evidence>
<sequence>MKKESPSVSTLAKIALVASLYIVLTLILGPLSFKVGLRISEGLNFLALYNKRHIYGITLGVFIVNSFSYGVYDMIVGSLSSFVFLFMGAYIAEKLTPYIKKRCSYQINSMLIQYFVLGIVFSLSMFTIALLVVMLGAGWQAFWSIYLSMVLVEAISLLAGGSLIYIVSFRVDLTR</sequence>
<proteinExistence type="predicted"/>
<keyword evidence="1" id="KW-1133">Transmembrane helix</keyword>
<feature type="transmembrane region" description="Helical" evidence="1">
    <location>
        <begin position="12"/>
        <end position="33"/>
    </location>
</feature>
<dbReference type="PANTHER" id="PTHR40044">
    <property type="entry name" value="INTEGRAL MEMBRANE PROTEIN-RELATED"/>
    <property type="match status" value="1"/>
</dbReference>
<organism evidence="2 3">
    <name type="scientific">Facklamia lactis</name>
    <dbReference type="NCBI Taxonomy" id="2749967"/>
    <lineage>
        <taxon>Bacteria</taxon>
        <taxon>Bacillati</taxon>
        <taxon>Bacillota</taxon>
        <taxon>Bacilli</taxon>
        <taxon>Lactobacillales</taxon>
        <taxon>Aerococcaceae</taxon>
        <taxon>Facklamia</taxon>
    </lineage>
</organism>
<dbReference type="Pfam" id="PF06177">
    <property type="entry name" value="QueT"/>
    <property type="match status" value="1"/>
</dbReference>
<dbReference type="Proteomes" id="UP000721415">
    <property type="component" value="Unassembled WGS sequence"/>
</dbReference>
<dbReference type="PANTHER" id="PTHR40044:SF1">
    <property type="entry name" value="INTEGRAL MEMBRANE PROTEIN"/>
    <property type="match status" value="1"/>
</dbReference>
<feature type="transmembrane region" description="Helical" evidence="1">
    <location>
        <begin position="145"/>
        <end position="167"/>
    </location>
</feature>
<accession>A0ABS0LSP5</accession>
<keyword evidence="1" id="KW-0472">Membrane</keyword>
<name>A0ABS0LSP5_9LACT</name>
<feature type="transmembrane region" description="Helical" evidence="1">
    <location>
        <begin position="75"/>
        <end position="93"/>
    </location>
</feature>
<dbReference type="EMBL" id="JACBXQ010000006">
    <property type="protein sequence ID" value="MBG9987187.1"/>
    <property type="molecule type" value="Genomic_DNA"/>
</dbReference>
<evidence type="ECO:0000313" key="2">
    <source>
        <dbReference type="EMBL" id="MBG9987187.1"/>
    </source>
</evidence>
<evidence type="ECO:0000313" key="3">
    <source>
        <dbReference type="Proteomes" id="UP000721415"/>
    </source>
</evidence>
<gene>
    <name evidence="2" type="ORF">HZY91_09950</name>
</gene>